<accession>A0A0R1LFG6</accession>
<dbReference type="Proteomes" id="UP000051955">
    <property type="component" value="Unassembled WGS sequence"/>
</dbReference>
<evidence type="ECO:0000259" key="2">
    <source>
        <dbReference type="Pfam" id="PF03358"/>
    </source>
</evidence>
<comment type="caution">
    <text evidence="3">The sequence shown here is derived from an EMBL/GenBank/DDBJ whole genome shotgun (WGS) entry which is preliminary data.</text>
</comment>
<evidence type="ECO:0000256" key="1">
    <source>
        <dbReference type="SAM" id="MobiDB-lite"/>
    </source>
</evidence>
<evidence type="ECO:0000313" key="4">
    <source>
        <dbReference type="Proteomes" id="UP000051955"/>
    </source>
</evidence>
<dbReference type="Pfam" id="PF03358">
    <property type="entry name" value="FMN_red"/>
    <property type="match status" value="1"/>
</dbReference>
<gene>
    <name evidence="3" type="ORF">FD25_GL000518</name>
</gene>
<dbReference type="InterPro" id="IPR029039">
    <property type="entry name" value="Flavoprotein-like_sf"/>
</dbReference>
<dbReference type="PANTHER" id="PTHR30543">
    <property type="entry name" value="CHROMATE REDUCTASE"/>
    <property type="match status" value="1"/>
</dbReference>
<organism evidence="3 4">
    <name type="scientific">Levilactobacillus acidifarinae DSM 19394 = JCM 15949</name>
    <dbReference type="NCBI Taxonomy" id="1423715"/>
    <lineage>
        <taxon>Bacteria</taxon>
        <taxon>Bacillati</taxon>
        <taxon>Bacillota</taxon>
        <taxon>Bacilli</taxon>
        <taxon>Lactobacillales</taxon>
        <taxon>Lactobacillaceae</taxon>
        <taxon>Levilactobacillus</taxon>
    </lineage>
</organism>
<dbReference type="GO" id="GO:0005829">
    <property type="term" value="C:cytosol"/>
    <property type="evidence" value="ECO:0007669"/>
    <property type="project" value="TreeGrafter"/>
</dbReference>
<protein>
    <recommendedName>
        <fullName evidence="2">NADPH-dependent FMN reductase-like domain-containing protein</fullName>
    </recommendedName>
</protein>
<dbReference type="SUPFAM" id="SSF52218">
    <property type="entry name" value="Flavoproteins"/>
    <property type="match status" value="1"/>
</dbReference>
<reference evidence="3 4" key="1">
    <citation type="journal article" date="2015" name="Genome Announc.">
        <title>Expanding the biotechnology potential of lactobacilli through comparative genomics of 213 strains and associated genera.</title>
        <authorList>
            <person name="Sun Z."/>
            <person name="Harris H.M."/>
            <person name="McCann A."/>
            <person name="Guo C."/>
            <person name="Argimon S."/>
            <person name="Zhang W."/>
            <person name="Yang X."/>
            <person name="Jeffery I.B."/>
            <person name="Cooney J.C."/>
            <person name="Kagawa T.F."/>
            <person name="Liu W."/>
            <person name="Song Y."/>
            <person name="Salvetti E."/>
            <person name="Wrobel A."/>
            <person name="Rasinkangas P."/>
            <person name="Parkhill J."/>
            <person name="Rea M.C."/>
            <person name="O'Sullivan O."/>
            <person name="Ritari J."/>
            <person name="Douillard F.P."/>
            <person name="Paul Ross R."/>
            <person name="Yang R."/>
            <person name="Briner A.E."/>
            <person name="Felis G.E."/>
            <person name="de Vos W.M."/>
            <person name="Barrangou R."/>
            <person name="Klaenhammer T.R."/>
            <person name="Caufield P.W."/>
            <person name="Cui Y."/>
            <person name="Zhang H."/>
            <person name="O'Toole P.W."/>
        </authorList>
    </citation>
    <scope>NUCLEOTIDE SEQUENCE [LARGE SCALE GENOMIC DNA]</scope>
    <source>
        <strain evidence="3 4">DSM 19394</strain>
    </source>
</reference>
<dbReference type="GO" id="GO:0010181">
    <property type="term" value="F:FMN binding"/>
    <property type="evidence" value="ECO:0007669"/>
    <property type="project" value="TreeGrafter"/>
</dbReference>
<dbReference type="InterPro" id="IPR050712">
    <property type="entry name" value="NAD(P)H-dep_reductase"/>
</dbReference>
<sequence length="188" mass="20150">MQMKKVLMVVGSLRQDSFNRTVAQTIATQLEEQGVTVNFATIADLPLMNQDFEFPVPAAVQRFRDQVQAADGLWIVTPEYNEMIPGGLKNALDWLSRPVTPGTFGSPEFLQGKPVMLTGAGGKKAAKVGLSHLKTLLIDLHGSDAPGPRGGVADPNPSLHDGEVRPITGTTNGGRSTSCGVALRFRRN</sequence>
<feature type="domain" description="NADPH-dependent FMN reductase-like" evidence="2">
    <location>
        <begin position="5"/>
        <end position="143"/>
    </location>
</feature>
<dbReference type="GO" id="GO:0016491">
    <property type="term" value="F:oxidoreductase activity"/>
    <property type="evidence" value="ECO:0007669"/>
    <property type="project" value="InterPro"/>
</dbReference>
<feature type="compositionally biased region" description="Polar residues" evidence="1">
    <location>
        <begin position="168"/>
        <end position="179"/>
    </location>
</feature>
<dbReference type="AlphaFoldDB" id="A0A0R1LFG6"/>
<keyword evidence="4" id="KW-1185">Reference proteome</keyword>
<dbReference type="STRING" id="1423715.FD25_GL000518"/>
<dbReference type="EMBL" id="AZDV01000026">
    <property type="protein sequence ID" value="KRK94550.1"/>
    <property type="molecule type" value="Genomic_DNA"/>
</dbReference>
<proteinExistence type="predicted"/>
<feature type="region of interest" description="Disordered" evidence="1">
    <location>
        <begin position="144"/>
        <end position="179"/>
    </location>
</feature>
<dbReference type="PANTHER" id="PTHR30543:SF21">
    <property type="entry name" value="NAD(P)H-DEPENDENT FMN REDUCTASE LOT6"/>
    <property type="match status" value="1"/>
</dbReference>
<dbReference type="InterPro" id="IPR005025">
    <property type="entry name" value="FMN_Rdtase-like_dom"/>
</dbReference>
<dbReference type="PATRIC" id="fig|1423715.3.peg.542"/>
<dbReference type="Gene3D" id="3.40.50.360">
    <property type="match status" value="1"/>
</dbReference>
<evidence type="ECO:0000313" key="3">
    <source>
        <dbReference type="EMBL" id="KRK94550.1"/>
    </source>
</evidence>
<name>A0A0R1LFG6_9LACO</name>